<sequence>MTVIKLYRILVLHSHNCKEHDSDRSAGDLVADRAEERYGREIREIQSEIAGLRSELRRFIEHANRQNIETIIGRLREEYAGVFIGQHLSDADQRLRERMIRDCPMRERCYTAFYEFLKTSAEHIRDGEVSEEIVLSYRDRLAEMRKSGKFDSCSTCFAETNRLFEKQLELMRSLGIYQRNRETSPSIGDLPDEVLVGEILEPLANRHRFRIVQALAAELQTFSALSDLTGLRGGNLLFHLKKLQDAGMILQRHERGDYIITGKGYKTLEGICALYAALES</sequence>
<reference evidence="3 4" key="1">
    <citation type="submission" date="2019-10" db="EMBL/GenBank/DDBJ databases">
        <title>Isolation and characterization of Methanoculleus sp. Wushi-C6 from a hot spring well.</title>
        <authorList>
            <person name="Chen S.-C."/>
            <person name="Lan Z.-H."/>
            <person name="You Y.-T."/>
            <person name="Lai M.-C."/>
        </authorList>
    </citation>
    <scope>NUCLEOTIDE SEQUENCE [LARGE SCALE GENOMIC DNA]</scope>
    <source>
        <strain evidence="3 4">Wushi-C6</strain>
    </source>
</reference>
<dbReference type="Gene3D" id="1.10.10.10">
    <property type="entry name" value="Winged helix-like DNA-binding domain superfamily/Winged helix DNA-binding domain"/>
    <property type="match status" value="1"/>
</dbReference>
<gene>
    <name evidence="3" type="ORF">F8E02_07785</name>
</gene>
<dbReference type="Pfam" id="PF12840">
    <property type="entry name" value="HTH_20"/>
    <property type="match status" value="1"/>
</dbReference>
<dbReference type="InterPro" id="IPR036390">
    <property type="entry name" value="WH_DNA-bd_sf"/>
</dbReference>
<dbReference type="InterPro" id="IPR011991">
    <property type="entry name" value="ArsR-like_HTH"/>
</dbReference>
<dbReference type="EMBL" id="WBKO01000001">
    <property type="protein sequence ID" value="MDV2481911.1"/>
    <property type="molecule type" value="Genomic_DNA"/>
</dbReference>
<accession>A0ABU3X3E0</accession>
<dbReference type="InterPro" id="IPR016723">
    <property type="entry name" value="Tscrpt_reg_ArsR_prd"/>
</dbReference>
<dbReference type="SUPFAM" id="SSF46785">
    <property type="entry name" value="Winged helix' DNA-binding domain"/>
    <property type="match status" value="1"/>
</dbReference>
<evidence type="ECO:0000313" key="4">
    <source>
        <dbReference type="Proteomes" id="UP001281203"/>
    </source>
</evidence>
<evidence type="ECO:0000259" key="2">
    <source>
        <dbReference type="SMART" id="SM00418"/>
    </source>
</evidence>
<evidence type="ECO:0000313" key="3">
    <source>
        <dbReference type="EMBL" id="MDV2481911.1"/>
    </source>
</evidence>
<dbReference type="InterPro" id="IPR001845">
    <property type="entry name" value="HTH_ArsR_DNA-bd_dom"/>
</dbReference>
<keyword evidence="1" id="KW-0175">Coiled coil</keyword>
<dbReference type="InterPro" id="IPR036388">
    <property type="entry name" value="WH-like_DNA-bd_sf"/>
</dbReference>
<dbReference type="SMART" id="SM00418">
    <property type="entry name" value="HTH_ARSR"/>
    <property type="match status" value="1"/>
</dbReference>
<dbReference type="PIRSF" id="PIRSF018357">
    <property type="entry name" value="Trans_reg_ArsR_prd"/>
    <property type="match status" value="1"/>
</dbReference>
<dbReference type="CDD" id="cd00090">
    <property type="entry name" value="HTH_ARSR"/>
    <property type="match status" value="1"/>
</dbReference>
<feature type="coiled-coil region" evidence="1">
    <location>
        <begin position="35"/>
        <end position="62"/>
    </location>
</feature>
<protein>
    <submittedName>
        <fullName evidence="3">Helix-turn-helix transcriptional regulator</fullName>
    </submittedName>
</protein>
<feature type="domain" description="HTH arsR-type" evidence="2">
    <location>
        <begin position="198"/>
        <end position="277"/>
    </location>
</feature>
<evidence type="ECO:0000256" key="1">
    <source>
        <dbReference type="SAM" id="Coils"/>
    </source>
</evidence>
<dbReference type="Proteomes" id="UP001281203">
    <property type="component" value="Unassembled WGS sequence"/>
</dbReference>
<keyword evidence="4" id="KW-1185">Reference proteome</keyword>
<name>A0ABU3X3E0_9EURY</name>
<comment type="caution">
    <text evidence="3">The sequence shown here is derived from an EMBL/GenBank/DDBJ whole genome shotgun (WGS) entry which is preliminary data.</text>
</comment>
<organism evidence="3 4">
    <name type="scientific">Methanoculleus caldifontis</name>
    <dbReference type="NCBI Taxonomy" id="2651577"/>
    <lineage>
        <taxon>Archaea</taxon>
        <taxon>Methanobacteriati</taxon>
        <taxon>Methanobacteriota</taxon>
        <taxon>Stenosarchaea group</taxon>
        <taxon>Methanomicrobia</taxon>
        <taxon>Methanomicrobiales</taxon>
        <taxon>Methanomicrobiaceae</taxon>
        <taxon>Methanoculleus</taxon>
    </lineage>
</organism>
<proteinExistence type="predicted"/>